<dbReference type="PANTHER" id="PTHR48464">
    <property type="match status" value="1"/>
</dbReference>
<dbReference type="Proteomes" id="UP001358586">
    <property type="component" value="Chromosome 13"/>
</dbReference>
<organism evidence="3 4">
    <name type="scientific">Gossypium arboreum</name>
    <name type="common">Tree cotton</name>
    <name type="synonym">Gossypium nanking</name>
    <dbReference type="NCBI Taxonomy" id="29729"/>
    <lineage>
        <taxon>Eukaryota</taxon>
        <taxon>Viridiplantae</taxon>
        <taxon>Streptophyta</taxon>
        <taxon>Embryophyta</taxon>
        <taxon>Tracheophyta</taxon>
        <taxon>Spermatophyta</taxon>
        <taxon>Magnoliopsida</taxon>
        <taxon>eudicotyledons</taxon>
        <taxon>Gunneridae</taxon>
        <taxon>Pentapetalae</taxon>
        <taxon>rosids</taxon>
        <taxon>malvids</taxon>
        <taxon>Malvales</taxon>
        <taxon>Malvaceae</taxon>
        <taxon>Malvoideae</taxon>
        <taxon>Gossypium</taxon>
    </lineage>
</organism>
<gene>
    <name evidence="3" type="ORF">PVK06_048520</name>
</gene>
<accession>A0ABR0MGA1</accession>
<dbReference type="EMBL" id="JARKNE010000013">
    <property type="protein sequence ID" value="KAK5772240.1"/>
    <property type="molecule type" value="Genomic_DNA"/>
</dbReference>
<evidence type="ECO:0000256" key="1">
    <source>
        <dbReference type="SAM" id="MobiDB-lite"/>
    </source>
</evidence>
<comment type="caution">
    <text evidence="3">The sequence shown here is derived from an EMBL/GenBank/DDBJ whole genome shotgun (WGS) entry which is preliminary data.</text>
</comment>
<evidence type="ECO:0000313" key="3">
    <source>
        <dbReference type="EMBL" id="KAK5772240.1"/>
    </source>
</evidence>
<protein>
    <recommendedName>
        <fullName evidence="2">Myb/SANT-like domain-containing protein</fullName>
    </recommendedName>
</protein>
<feature type="region of interest" description="Disordered" evidence="1">
    <location>
        <begin position="192"/>
        <end position="211"/>
    </location>
</feature>
<evidence type="ECO:0000313" key="4">
    <source>
        <dbReference type="Proteomes" id="UP001358586"/>
    </source>
</evidence>
<reference evidence="3 4" key="1">
    <citation type="submission" date="2023-03" db="EMBL/GenBank/DDBJ databases">
        <title>WGS of Gossypium arboreum.</title>
        <authorList>
            <person name="Yu D."/>
        </authorList>
    </citation>
    <scope>NUCLEOTIDE SEQUENCE [LARGE SCALE GENOMIC DNA]</scope>
    <source>
        <tissue evidence="3">Leaf</tissue>
    </source>
</reference>
<dbReference type="InterPro" id="IPR024752">
    <property type="entry name" value="Myb/SANT-like_dom"/>
</dbReference>
<name>A0ABR0MGA1_GOSAR</name>
<evidence type="ECO:0000259" key="2">
    <source>
        <dbReference type="Pfam" id="PF12776"/>
    </source>
</evidence>
<dbReference type="Pfam" id="PF12776">
    <property type="entry name" value="Myb_DNA-bind_3"/>
    <property type="match status" value="1"/>
</dbReference>
<dbReference type="PANTHER" id="PTHR48464:SF1">
    <property type="entry name" value="MYB_SANT-LIKE DOMAIN-CONTAINING PROTEIN"/>
    <property type="match status" value="1"/>
</dbReference>
<sequence length="321" mass="36777">MLGVCIPDIQFVYLLHGWEGFVVDRGVLRDAISRRHELKVPHVMGFKAGYLNELEKMLEKVLPNALLKAKPNLESRIRTLKRDWSIVYDMLSGKNNSGFGWDEHRQLFVAEDAVWNSYINSHKEVVQFKHQSFSYYDQLTAIYAKDRATRKDAQTAADIIEEIDVKDVAATNTHEERNDFHGCEADVSLDDMDLSTTQPQPTRNHGDSTLSKKKKKIFDASDSSTSFNDAATLLAKNIWIVGLKISKSISSEVLIQQKSEITIQESALKLYPTLCEVEGLTEDEFYRTLSKIPDHPTQMLIFFSLPFAVRLEWVRRFLAHH</sequence>
<proteinExistence type="predicted"/>
<feature type="compositionally biased region" description="Polar residues" evidence="1">
    <location>
        <begin position="194"/>
        <end position="209"/>
    </location>
</feature>
<feature type="domain" description="Myb/SANT-like" evidence="2">
    <location>
        <begin position="55"/>
        <end position="118"/>
    </location>
</feature>
<keyword evidence="4" id="KW-1185">Reference proteome</keyword>